<evidence type="ECO:0000259" key="4">
    <source>
        <dbReference type="Pfam" id="PF13399"/>
    </source>
</evidence>
<dbReference type="AlphaFoldDB" id="A0A5C1QGK2"/>
<dbReference type="Proteomes" id="UP000323824">
    <property type="component" value="Chromosome"/>
</dbReference>
<dbReference type="PANTHER" id="PTHR33392:SF6">
    <property type="entry name" value="POLYISOPRENYL-TEICHOIC ACID--PEPTIDOGLYCAN TEICHOIC ACID TRANSFERASE TAGU"/>
    <property type="match status" value="1"/>
</dbReference>
<sequence>MKKNKEFDKSLLILLAIILITAMTAFSLYLNVRVDKISQLVKEKGVISILITIVEDKKPLLTQVLLINTETNKGALIDVPENTGTIMSSMKRYSRVDSIYNEQGVDVFRDKIGEILAVDLPYHLVIEKNNFSQLVDLFDGLDIFISKALEDNTTHYSIPSGSVVLEGDKVLQYLDLEISTEHKTGKVSRKQKIMQSFLMQVKKYSKKIVIEKNLVQISEKIRTNLDMNSLKKLFDYLGQLEVDRLVLQGILGESKIVSGDELIFPYNNENLIKVKVKMILINLSNPEVISDEKINFNIEVLNGTNVPGLASRAANHLSSFGYTISGIGNAERGDEEHEFTSILIRKDNREAAEAIGELINCDYIHSQVEEGIDDTIDFTIILGKDFDGKRCN</sequence>
<evidence type="ECO:0000256" key="1">
    <source>
        <dbReference type="ARBA" id="ARBA00006068"/>
    </source>
</evidence>
<feature type="domain" description="Cell envelope-related transcriptional attenuator" evidence="3">
    <location>
        <begin position="77"/>
        <end position="202"/>
    </location>
</feature>
<reference evidence="5 6" key="1">
    <citation type="submission" date="2019-02" db="EMBL/GenBank/DDBJ databases">
        <authorList>
            <person name="Fomenkov A."/>
            <person name="Dubinina G."/>
            <person name="Grabovich M."/>
            <person name="Vincze T."/>
            <person name="Roberts R.J."/>
        </authorList>
    </citation>
    <scope>NUCLEOTIDE SEQUENCE [LARGE SCALE GENOMIC DNA]</scope>
    <source>
        <strain evidence="5 6">P</strain>
    </source>
</reference>
<dbReference type="EMBL" id="CP035807">
    <property type="protein sequence ID" value="QEN06209.1"/>
    <property type="molecule type" value="Genomic_DNA"/>
</dbReference>
<dbReference type="RefSeq" id="WP_149569442.1">
    <property type="nucleotide sequence ID" value="NZ_CP035807.1"/>
</dbReference>
<dbReference type="OrthoDB" id="362782at2"/>
<evidence type="ECO:0000313" key="6">
    <source>
        <dbReference type="Proteomes" id="UP000323824"/>
    </source>
</evidence>
<dbReference type="InterPro" id="IPR027381">
    <property type="entry name" value="LytR/CpsA/Psr_C"/>
</dbReference>
<keyword evidence="6" id="KW-1185">Reference proteome</keyword>
<name>A0A5C1QGK2_9SPIO</name>
<evidence type="ECO:0000256" key="2">
    <source>
        <dbReference type="SAM" id="Phobius"/>
    </source>
</evidence>
<evidence type="ECO:0000259" key="3">
    <source>
        <dbReference type="Pfam" id="PF03816"/>
    </source>
</evidence>
<organism evidence="5 6">
    <name type="scientific">Thiospirochaeta perfilievii</name>
    <dbReference type="NCBI Taxonomy" id="252967"/>
    <lineage>
        <taxon>Bacteria</taxon>
        <taxon>Pseudomonadati</taxon>
        <taxon>Spirochaetota</taxon>
        <taxon>Spirochaetia</taxon>
        <taxon>Spirochaetales</taxon>
        <taxon>Spirochaetaceae</taxon>
        <taxon>Thiospirochaeta</taxon>
    </lineage>
</organism>
<dbReference type="PANTHER" id="PTHR33392">
    <property type="entry name" value="POLYISOPRENYL-TEICHOIC ACID--PEPTIDOGLYCAN TEICHOIC ACID TRANSFERASE TAGU"/>
    <property type="match status" value="1"/>
</dbReference>
<dbReference type="Gene3D" id="3.30.70.2390">
    <property type="match status" value="1"/>
</dbReference>
<gene>
    <name evidence="5" type="ORF">EW093_16450</name>
</gene>
<protein>
    <submittedName>
        <fullName evidence="5">LytR family transcriptional regulator</fullName>
    </submittedName>
</protein>
<dbReference type="Pfam" id="PF13399">
    <property type="entry name" value="LytR_C"/>
    <property type="match status" value="1"/>
</dbReference>
<comment type="similarity">
    <text evidence="1">Belongs to the LytR/CpsA/Psr (LCP) family.</text>
</comment>
<dbReference type="KEGG" id="sper:EW093_16450"/>
<reference evidence="5 6" key="2">
    <citation type="submission" date="2019-09" db="EMBL/GenBank/DDBJ databases">
        <title>Complete Genome Sequence and Methylome Analysis of free living Spirochaetas.</title>
        <authorList>
            <person name="Leshcheva N."/>
            <person name="Mikheeva N."/>
        </authorList>
    </citation>
    <scope>NUCLEOTIDE SEQUENCE [LARGE SCALE GENOMIC DNA]</scope>
    <source>
        <strain evidence="5 6">P</strain>
    </source>
</reference>
<keyword evidence="2" id="KW-0472">Membrane</keyword>
<keyword evidence="2" id="KW-0812">Transmembrane</keyword>
<dbReference type="InterPro" id="IPR004474">
    <property type="entry name" value="LytR_CpsA_psr"/>
</dbReference>
<evidence type="ECO:0000313" key="5">
    <source>
        <dbReference type="EMBL" id="QEN06209.1"/>
    </source>
</evidence>
<dbReference type="InterPro" id="IPR050922">
    <property type="entry name" value="LytR/CpsA/Psr_CW_biosynth"/>
</dbReference>
<feature type="domain" description="LytR/CpsA/Psr regulator C-terminal" evidence="4">
    <location>
        <begin position="297"/>
        <end position="386"/>
    </location>
</feature>
<feature type="transmembrane region" description="Helical" evidence="2">
    <location>
        <begin position="12"/>
        <end position="30"/>
    </location>
</feature>
<proteinExistence type="inferred from homology"/>
<dbReference type="Pfam" id="PF03816">
    <property type="entry name" value="LytR_cpsA_psr"/>
    <property type="match status" value="1"/>
</dbReference>
<dbReference type="Gene3D" id="3.40.630.190">
    <property type="entry name" value="LCP protein"/>
    <property type="match status" value="1"/>
</dbReference>
<accession>A0A5C1QGK2</accession>
<keyword evidence="2" id="KW-1133">Transmembrane helix</keyword>